<dbReference type="RefSeq" id="WP_344298543.1">
    <property type="nucleotide sequence ID" value="NZ_BAAAQW010000003.1"/>
</dbReference>
<organism evidence="2 3">
    <name type="scientific">Sinomonas flava</name>
    <dbReference type="NCBI Taxonomy" id="496857"/>
    <lineage>
        <taxon>Bacteria</taxon>
        <taxon>Bacillati</taxon>
        <taxon>Actinomycetota</taxon>
        <taxon>Actinomycetes</taxon>
        <taxon>Micrococcales</taxon>
        <taxon>Micrococcaceae</taxon>
        <taxon>Sinomonas</taxon>
    </lineage>
</organism>
<dbReference type="EMBL" id="BAAAQW010000003">
    <property type="protein sequence ID" value="GAA2198135.1"/>
    <property type="molecule type" value="Genomic_DNA"/>
</dbReference>
<keyword evidence="1" id="KW-0812">Transmembrane</keyword>
<feature type="transmembrane region" description="Helical" evidence="1">
    <location>
        <begin position="87"/>
        <end position="105"/>
    </location>
</feature>
<accession>A0ABN3BNG0</accession>
<evidence type="ECO:0000313" key="2">
    <source>
        <dbReference type="EMBL" id="GAA2198135.1"/>
    </source>
</evidence>
<keyword evidence="1" id="KW-0472">Membrane</keyword>
<keyword evidence="1" id="KW-1133">Transmembrane helix</keyword>
<proteinExistence type="predicted"/>
<dbReference type="Proteomes" id="UP001500432">
    <property type="component" value="Unassembled WGS sequence"/>
</dbReference>
<gene>
    <name evidence="2" type="ORF">GCM10009849_09700</name>
</gene>
<feature type="transmembrane region" description="Helical" evidence="1">
    <location>
        <begin position="21"/>
        <end position="45"/>
    </location>
</feature>
<evidence type="ECO:0008006" key="4">
    <source>
        <dbReference type="Google" id="ProtNLM"/>
    </source>
</evidence>
<comment type="caution">
    <text evidence="2">The sequence shown here is derived from an EMBL/GenBank/DDBJ whole genome shotgun (WGS) entry which is preliminary data.</text>
</comment>
<feature type="transmembrane region" description="Helical" evidence="1">
    <location>
        <begin position="57"/>
        <end position="80"/>
    </location>
</feature>
<feature type="transmembrane region" description="Helical" evidence="1">
    <location>
        <begin position="111"/>
        <end position="128"/>
    </location>
</feature>
<sequence>MPSNPDKPSAVDAPGARPWTLAVLVLIIAVEALALLAFGVLYAVWLAAGQAATSPAGAAFTMVLLLLFGIWLGVVALFLWRGFRWTRAGALVAQLFALTIGVPTLTGGYPVYGFLILVPAAAAILLLFERRVLAATLRSGRQHPEP</sequence>
<evidence type="ECO:0000256" key="1">
    <source>
        <dbReference type="SAM" id="Phobius"/>
    </source>
</evidence>
<name>A0ABN3BNG0_9MICC</name>
<protein>
    <recommendedName>
        <fullName evidence="4">Integral membrane protein</fullName>
    </recommendedName>
</protein>
<keyword evidence="3" id="KW-1185">Reference proteome</keyword>
<reference evidence="2 3" key="1">
    <citation type="journal article" date="2019" name="Int. J. Syst. Evol. Microbiol.">
        <title>The Global Catalogue of Microorganisms (GCM) 10K type strain sequencing project: providing services to taxonomists for standard genome sequencing and annotation.</title>
        <authorList>
            <consortium name="The Broad Institute Genomics Platform"/>
            <consortium name="The Broad Institute Genome Sequencing Center for Infectious Disease"/>
            <person name="Wu L."/>
            <person name="Ma J."/>
        </authorList>
    </citation>
    <scope>NUCLEOTIDE SEQUENCE [LARGE SCALE GENOMIC DNA]</scope>
    <source>
        <strain evidence="2 3">JCM 16034</strain>
    </source>
</reference>
<evidence type="ECO:0000313" key="3">
    <source>
        <dbReference type="Proteomes" id="UP001500432"/>
    </source>
</evidence>